<dbReference type="EMBL" id="LGRX02025884">
    <property type="protein sequence ID" value="KAK3251689.1"/>
    <property type="molecule type" value="Genomic_DNA"/>
</dbReference>
<sequence>MHDAIAYCESTMDWLEDEKDPPTMQELGKRIYTAHNTFKAVVALLSNQYTIIQLEASMESDATVHGDTEALRAKVAFMEEKVYARTDGLVTQPSGRRSSTRKKRRQ</sequence>
<name>A0AAE0CCB9_9CHLO</name>
<gene>
    <name evidence="1" type="ORF">CYMTET_38976</name>
</gene>
<dbReference type="AlphaFoldDB" id="A0AAE0CCB9"/>
<dbReference type="Proteomes" id="UP001190700">
    <property type="component" value="Unassembled WGS sequence"/>
</dbReference>
<organism evidence="1 2">
    <name type="scientific">Cymbomonas tetramitiformis</name>
    <dbReference type="NCBI Taxonomy" id="36881"/>
    <lineage>
        <taxon>Eukaryota</taxon>
        <taxon>Viridiplantae</taxon>
        <taxon>Chlorophyta</taxon>
        <taxon>Pyramimonadophyceae</taxon>
        <taxon>Pyramimonadales</taxon>
        <taxon>Pyramimonadaceae</taxon>
        <taxon>Cymbomonas</taxon>
    </lineage>
</organism>
<keyword evidence="2" id="KW-1185">Reference proteome</keyword>
<evidence type="ECO:0000313" key="1">
    <source>
        <dbReference type="EMBL" id="KAK3251689.1"/>
    </source>
</evidence>
<comment type="caution">
    <text evidence="1">The sequence shown here is derived from an EMBL/GenBank/DDBJ whole genome shotgun (WGS) entry which is preliminary data.</text>
</comment>
<proteinExistence type="predicted"/>
<evidence type="ECO:0000313" key="2">
    <source>
        <dbReference type="Proteomes" id="UP001190700"/>
    </source>
</evidence>
<reference evidence="1 2" key="1">
    <citation type="journal article" date="2015" name="Genome Biol. Evol.">
        <title>Comparative Genomics of a Bacterivorous Green Alga Reveals Evolutionary Causalities and Consequences of Phago-Mixotrophic Mode of Nutrition.</title>
        <authorList>
            <person name="Burns J.A."/>
            <person name="Paasch A."/>
            <person name="Narechania A."/>
            <person name="Kim E."/>
        </authorList>
    </citation>
    <scope>NUCLEOTIDE SEQUENCE [LARGE SCALE GENOMIC DNA]</scope>
    <source>
        <strain evidence="1 2">PLY_AMNH</strain>
    </source>
</reference>
<protein>
    <submittedName>
        <fullName evidence="1">Uncharacterized protein</fullName>
    </submittedName>
</protein>
<accession>A0AAE0CCB9</accession>